<dbReference type="OrthoDB" id="2247878at2759"/>
<evidence type="ECO:0000313" key="1">
    <source>
        <dbReference type="EMBL" id="CDS10603.1"/>
    </source>
</evidence>
<dbReference type="EMBL" id="LK023337">
    <property type="protein sequence ID" value="CDS10603.1"/>
    <property type="molecule type" value="Genomic_DNA"/>
</dbReference>
<organism evidence="1">
    <name type="scientific">Lichtheimia ramosa</name>
    <dbReference type="NCBI Taxonomy" id="688394"/>
    <lineage>
        <taxon>Eukaryota</taxon>
        <taxon>Fungi</taxon>
        <taxon>Fungi incertae sedis</taxon>
        <taxon>Mucoromycota</taxon>
        <taxon>Mucoromycotina</taxon>
        <taxon>Mucoromycetes</taxon>
        <taxon>Mucorales</taxon>
        <taxon>Lichtheimiaceae</taxon>
        <taxon>Lichtheimia</taxon>
    </lineage>
</organism>
<sequence>MPADNNDVMETTLDIQDLLHRTILQLSDRAQALASSGEFESALKDSAALRVLDPIFSKGYLLAAEIYSQQGHHQAVIDICNEGLRNIPSSDPAYATLGIMADKSKALLQIRLDFIVSLPMEIVIRIASMIFTNGHPADYPIRYSCLQVSKAWKKRLLVAYNAVELHLVDCKTFEKWYPHVERYGCYLKTLTTDGCIPPSYELLDKTKFSSLRTLSIQDIPYDQDAAYLVTNADNIDMSYSYYANNPAYRFNTRRISEFVIIRMLFYCGGSHHVAFALSKDADLQTTL</sequence>
<dbReference type="SUPFAM" id="SSF48452">
    <property type="entry name" value="TPR-like"/>
    <property type="match status" value="1"/>
</dbReference>
<evidence type="ECO:0008006" key="2">
    <source>
        <dbReference type="Google" id="ProtNLM"/>
    </source>
</evidence>
<reference evidence="1" key="1">
    <citation type="journal article" date="2014" name="Genome Announc.">
        <title>De novo whole-genome sequence and genome annotation of Lichtheimia ramosa.</title>
        <authorList>
            <person name="Linde J."/>
            <person name="Schwartze V."/>
            <person name="Binder U."/>
            <person name="Lass-Florl C."/>
            <person name="Voigt K."/>
            <person name="Horn F."/>
        </authorList>
    </citation>
    <scope>NUCLEOTIDE SEQUENCE</scope>
    <source>
        <strain evidence="1">JMRC FSU:6197</strain>
    </source>
</reference>
<name>A0A077WU89_9FUNG</name>
<dbReference type="Gene3D" id="1.25.40.10">
    <property type="entry name" value="Tetratricopeptide repeat domain"/>
    <property type="match status" value="1"/>
</dbReference>
<dbReference type="AlphaFoldDB" id="A0A077WU89"/>
<accession>A0A077WU89</accession>
<dbReference type="InterPro" id="IPR011990">
    <property type="entry name" value="TPR-like_helical_dom_sf"/>
</dbReference>
<proteinExistence type="predicted"/>
<protein>
    <recommendedName>
        <fullName evidence="2">F-box domain-containing protein</fullName>
    </recommendedName>
</protein>
<gene>
    <name evidence="1" type="ORF">LRAMOSA11089</name>
</gene>